<dbReference type="InterPro" id="IPR002549">
    <property type="entry name" value="AI-2E-like"/>
</dbReference>
<feature type="transmembrane region" description="Helical" evidence="9">
    <location>
        <begin position="49"/>
        <end position="67"/>
    </location>
</feature>
<feature type="region of interest" description="Disordered" evidence="8">
    <location>
        <begin position="358"/>
        <end position="387"/>
    </location>
</feature>
<dbReference type="GO" id="GO:0005886">
    <property type="term" value="C:plasma membrane"/>
    <property type="evidence" value="ECO:0007669"/>
    <property type="project" value="UniProtKB-SubCell"/>
</dbReference>
<dbReference type="Pfam" id="PF01594">
    <property type="entry name" value="AI-2E_transport"/>
    <property type="match status" value="1"/>
</dbReference>
<dbReference type="Proteomes" id="UP000224915">
    <property type="component" value="Unassembled WGS sequence"/>
</dbReference>
<evidence type="ECO:0000313" key="10">
    <source>
        <dbReference type="EMBL" id="PFG20189.1"/>
    </source>
</evidence>
<evidence type="ECO:0000256" key="2">
    <source>
        <dbReference type="ARBA" id="ARBA00009773"/>
    </source>
</evidence>
<accession>A0A2A9D2W5</accession>
<evidence type="ECO:0000256" key="3">
    <source>
        <dbReference type="ARBA" id="ARBA00022448"/>
    </source>
</evidence>
<evidence type="ECO:0000256" key="7">
    <source>
        <dbReference type="ARBA" id="ARBA00023136"/>
    </source>
</evidence>
<sequence>MPDRLPDRVPDSASVPSPVRKSAEWSWRFLAITGALVVIAFLVIALKVIVVPVVIAALLSALLTPVVRALRDRAHLPRWLAALVTLLATLGVVVTLVIVAGGQLINGIADLWDQVVEGFDALLDWLAEGPLGIDSGQIDSWMHSVTSMVQNNSGSIVNGTLSVATSVGQIAAGTVIALFTLFFFLQEGRSIWGWAVRLFPRGARERVDGAGHVAWSAIGSYTRTQILVACVDAIGIGLGALILGLPLVAPLTVLVFLGSFVPFIGAIATGAAAVLVALVDQGVGSALIMLLIVLAVQQIEGNVLQPFMLGPAVRLHPVAVILVVTTGTLVAGIIGALFAVPLAAVINQVIQYLNRTREDEGAPSGVAPPDETPPDETPPDETPAIEP</sequence>
<evidence type="ECO:0000256" key="8">
    <source>
        <dbReference type="SAM" id="MobiDB-lite"/>
    </source>
</evidence>
<comment type="subcellular location">
    <subcellularLocation>
        <location evidence="1">Cell membrane</location>
        <topology evidence="1">Multi-pass membrane protein</topology>
    </subcellularLocation>
</comment>
<reference evidence="10 11" key="1">
    <citation type="submission" date="2017-10" db="EMBL/GenBank/DDBJ databases">
        <title>Sequencing the genomes of 1000 actinobacteria strains.</title>
        <authorList>
            <person name="Klenk H.-P."/>
        </authorList>
    </citation>
    <scope>NUCLEOTIDE SEQUENCE [LARGE SCALE GENOMIC DNA]</scope>
    <source>
        <strain evidence="10 11">DSM 21801</strain>
    </source>
</reference>
<feature type="transmembrane region" description="Helical" evidence="9">
    <location>
        <begin position="254"/>
        <end position="276"/>
    </location>
</feature>
<feature type="transmembrane region" description="Helical" evidence="9">
    <location>
        <begin position="319"/>
        <end position="346"/>
    </location>
</feature>
<proteinExistence type="inferred from homology"/>
<name>A0A2A9D2W5_9MICO</name>
<keyword evidence="6 9" id="KW-1133">Transmembrane helix</keyword>
<evidence type="ECO:0000256" key="9">
    <source>
        <dbReference type="SAM" id="Phobius"/>
    </source>
</evidence>
<evidence type="ECO:0000256" key="1">
    <source>
        <dbReference type="ARBA" id="ARBA00004651"/>
    </source>
</evidence>
<keyword evidence="11" id="KW-1185">Reference proteome</keyword>
<evidence type="ECO:0000313" key="11">
    <source>
        <dbReference type="Proteomes" id="UP000224915"/>
    </source>
</evidence>
<evidence type="ECO:0000256" key="4">
    <source>
        <dbReference type="ARBA" id="ARBA00022475"/>
    </source>
</evidence>
<dbReference type="GO" id="GO:0055085">
    <property type="term" value="P:transmembrane transport"/>
    <property type="evidence" value="ECO:0007669"/>
    <property type="project" value="TreeGrafter"/>
</dbReference>
<feature type="transmembrane region" description="Helical" evidence="9">
    <location>
        <begin position="161"/>
        <end position="185"/>
    </location>
</feature>
<gene>
    <name evidence="10" type="ORF">ATL40_1778</name>
</gene>
<comment type="similarity">
    <text evidence="2">Belongs to the autoinducer-2 exporter (AI-2E) (TC 2.A.86) family.</text>
</comment>
<feature type="transmembrane region" description="Helical" evidence="9">
    <location>
        <begin position="25"/>
        <end position="43"/>
    </location>
</feature>
<dbReference type="RefSeq" id="WP_169925919.1">
    <property type="nucleotide sequence ID" value="NZ_PDJD01000001.1"/>
</dbReference>
<evidence type="ECO:0000256" key="6">
    <source>
        <dbReference type="ARBA" id="ARBA00022989"/>
    </source>
</evidence>
<evidence type="ECO:0000256" key="5">
    <source>
        <dbReference type="ARBA" id="ARBA00022692"/>
    </source>
</evidence>
<keyword evidence="7 9" id="KW-0472">Membrane</keyword>
<keyword evidence="5 9" id="KW-0812">Transmembrane</keyword>
<dbReference type="PANTHER" id="PTHR21716:SF53">
    <property type="entry name" value="PERMEASE PERM-RELATED"/>
    <property type="match status" value="1"/>
</dbReference>
<dbReference type="EMBL" id="PDJD01000001">
    <property type="protein sequence ID" value="PFG20189.1"/>
    <property type="molecule type" value="Genomic_DNA"/>
</dbReference>
<feature type="transmembrane region" description="Helical" evidence="9">
    <location>
        <begin position="226"/>
        <end position="248"/>
    </location>
</feature>
<dbReference type="PANTHER" id="PTHR21716">
    <property type="entry name" value="TRANSMEMBRANE PROTEIN"/>
    <property type="match status" value="1"/>
</dbReference>
<dbReference type="AlphaFoldDB" id="A0A2A9D2W5"/>
<feature type="transmembrane region" description="Helical" evidence="9">
    <location>
        <begin position="79"/>
        <end position="105"/>
    </location>
</feature>
<comment type="caution">
    <text evidence="10">The sequence shown here is derived from an EMBL/GenBank/DDBJ whole genome shotgun (WGS) entry which is preliminary data.</text>
</comment>
<keyword evidence="4" id="KW-1003">Cell membrane</keyword>
<feature type="transmembrane region" description="Helical" evidence="9">
    <location>
        <begin position="283"/>
        <end position="299"/>
    </location>
</feature>
<protein>
    <submittedName>
        <fullName evidence="10">Putative PurR-regulated permease PerM</fullName>
    </submittedName>
</protein>
<keyword evidence="3" id="KW-0813">Transport</keyword>
<organism evidence="10 11">
    <name type="scientific">Serinibacter salmoneus</name>
    <dbReference type="NCBI Taxonomy" id="556530"/>
    <lineage>
        <taxon>Bacteria</taxon>
        <taxon>Bacillati</taxon>
        <taxon>Actinomycetota</taxon>
        <taxon>Actinomycetes</taxon>
        <taxon>Micrococcales</taxon>
        <taxon>Beutenbergiaceae</taxon>
        <taxon>Serinibacter</taxon>
    </lineage>
</organism>